<keyword evidence="15 21" id="KW-1015">Disulfide bond</keyword>
<dbReference type="Gene3D" id="2.60.120.200">
    <property type="match status" value="2"/>
</dbReference>
<dbReference type="FunFam" id="4.10.1240.10:FF:000021">
    <property type="entry name" value="Cadherin EGF LAG seven-pass G-type receptor"/>
    <property type="match status" value="1"/>
</dbReference>
<evidence type="ECO:0000256" key="15">
    <source>
        <dbReference type="ARBA" id="ARBA00023157"/>
    </source>
</evidence>
<dbReference type="FunFam" id="2.60.40.60:FF:000275">
    <property type="entry name" value="Si:dkey-30k22.7"/>
    <property type="match status" value="1"/>
</dbReference>
<dbReference type="EMBL" id="LR783815">
    <property type="protein sequence ID" value="CAB3229665.1"/>
    <property type="molecule type" value="mRNA"/>
</dbReference>
<keyword evidence="18" id="KW-0807">Transducer</keyword>
<dbReference type="SUPFAM" id="SSF57196">
    <property type="entry name" value="EGF/Laminin"/>
    <property type="match status" value="3"/>
</dbReference>
<dbReference type="SMART" id="SM00112">
    <property type="entry name" value="CA"/>
    <property type="match status" value="9"/>
</dbReference>
<dbReference type="InterPro" id="IPR002126">
    <property type="entry name" value="Cadherin-like_dom"/>
</dbReference>
<keyword evidence="5" id="KW-0217">Developmental protein</keyword>
<evidence type="ECO:0000256" key="24">
    <source>
        <dbReference type="SAM" id="Phobius"/>
    </source>
</evidence>
<dbReference type="CDD" id="cd00054">
    <property type="entry name" value="EGF_CA"/>
    <property type="match status" value="2"/>
</dbReference>
<feature type="domain" description="EGF-like" evidence="27">
    <location>
        <begin position="1630"/>
        <end position="1665"/>
    </location>
</feature>
<comment type="subcellular location">
    <subcellularLocation>
        <location evidence="3">Cell membrane</location>
        <topology evidence="3">Multi-pass membrane protein</topology>
    </subcellularLocation>
    <subcellularLocation>
        <location evidence="2">Cell membrane</location>
        <topology evidence="2">Single-pass type I membrane protein</topology>
    </subcellularLocation>
</comment>
<dbReference type="FunFam" id="2.60.40.60:FF:000020">
    <property type="entry name" value="Dachsous cadherin-related 1b"/>
    <property type="match status" value="1"/>
</dbReference>
<evidence type="ECO:0000256" key="22">
    <source>
        <dbReference type="PROSITE-ProRule" id="PRU00460"/>
    </source>
</evidence>
<keyword evidence="11 20" id="KW-0106">Calcium</keyword>
<evidence type="ECO:0000256" key="25">
    <source>
        <dbReference type="SAM" id="SignalP"/>
    </source>
</evidence>
<feature type="chain" id="PRO_5026282078" evidence="25">
    <location>
        <begin position="21"/>
        <end position="2833"/>
    </location>
</feature>
<keyword evidence="19 22" id="KW-0424">Laminin EGF-like domain</keyword>
<dbReference type="GO" id="GO:0005886">
    <property type="term" value="C:plasma membrane"/>
    <property type="evidence" value="ECO:0007669"/>
    <property type="project" value="UniProtKB-SubCell"/>
</dbReference>
<keyword evidence="8 24" id="KW-0812">Transmembrane</keyword>
<evidence type="ECO:0000259" key="28">
    <source>
        <dbReference type="PROSITE" id="PS50027"/>
    </source>
</evidence>
<feature type="transmembrane region" description="Helical" evidence="24">
    <location>
        <begin position="2535"/>
        <end position="2555"/>
    </location>
</feature>
<feature type="domain" description="Cadherin" evidence="32">
    <location>
        <begin position="653"/>
        <end position="756"/>
    </location>
</feature>
<name>A0A6F9D8D9_9ASCI</name>
<dbReference type="InterPro" id="IPR002049">
    <property type="entry name" value="LE_dom"/>
</dbReference>
<evidence type="ECO:0000256" key="1">
    <source>
        <dbReference type="ARBA" id="ARBA00002066"/>
    </source>
</evidence>
<feature type="compositionally biased region" description="Acidic residues" evidence="23">
    <location>
        <begin position="2741"/>
        <end position="2756"/>
    </location>
</feature>
<feature type="compositionally biased region" description="Low complexity" evidence="23">
    <location>
        <begin position="2759"/>
        <end position="2769"/>
    </location>
</feature>
<evidence type="ECO:0000259" key="26">
    <source>
        <dbReference type="PROSITE" id="PS50025"/>
    </source>
</evidence>
<dbReference type="InterPro" id="IPR020894">
    <property type="entry name" value="Cadherin_CS"/>
</dbReference>
<comment type="caution">
    <text evidence="21">Lacks conserved residue(s) required for the propagation of feature annotation.</text>
</comment>
<sequence>MTSGIAQAFLFTLCWTLCSTYIIELKHTVGYGATIFNATVDDSTAFYELVTTESTIFEPPVPFKINRLTGAVYYTPSGTQRNYYESKNYHLLVKISVLHSKTFITVPLTIIFNPLLLSSESPQEISIQYSRPGQSLYEILPNLESEHTCPNILHVASLCSCKRTENELIGNLDPNKREFMQNIEDCNLDNVVIPTQTILIKVQNNPTIAHPEVLPKRRKRNARKRRGSGIRFQSRRFTAQVHENRPSPLPVKTMQVYDKNGPVESNVIYKLEAGADQRSLSMFEINTETGAITTQQPLDREQMARHVFTVTAKRGDAFARCTLTVNVLDVNDNRPIFEKQNGYKVDVQENAANGTHLTNLRATDADSGNNGQVSYRILRSSPPTKSFTIDSNANLLVNGLIDRELVPTYTLVVTAYDNGDPVFSSTLSVRVSVLDENDNYPQFTKSMYSVNVRENVQGNTGITSVEATDKDQGMNGIVTYELFGGNNKRKFSINSNTGEIFVRKSLDYEESHDGFMLHVRASDGGTPPLLNTSGLVRIRVLDINDNPPRFLMKTYPVTIPENTNPGNPVTSVFAADDDHNAQVTYSIISSQYVPFRIEPKSGSIFVSRKLDYETKQRYQFTVRASDNGSPKKHDEATVVVTIRDVNDNAPYFTETRYEERIAEDTGLGTEILRITAEDPDKQAFHGITYTLISGDTTRTFGVSTRGDYGSLTLQKKLDFNRKNRYKLTVRASDGSMSNTTFVYINVTDTNSHQPVFDQSTYDVAMDENVSNRTLVRQVHASDDDVGDNARITYCFTEPVSKFTIDGVTGEIRTLKRLDFETQRRITLSVKAVDNGLPQKEDFAVVVINLRDVNDNYPIFDKRQYTGSVSEGSDIYEPVVTIHATDLDSGVNRLIHYTFDNGDDGDGSFTIDRMSGTVRTAQLLDRESISQYRLVAFAVDGGTPPKSSSVTIIVKVLDVDDNPPRFQEDIMYFKVNESVKPHDVVARVEAVDPDLPDPNSRIRYRLDHDPVIQRQWDIDSDTGDLSTMHQLDYETKTNYTIVVIAMSKGLVSQTTVVILVQDCNDNDPVLNDFEIIFNNYRTGLSDSFPLGVIGRVPAYDPDVSDTLTYRFVAGNAGNLLLMNETSGELRLNSTLDSNRQYSVRMVIQVSDGLHTTPATCTLRVTGITDEMLQHSITVRILHMNAYTFLSPVMYNFTNGLAKILNISTSKIFIFNVQNDTDVSREVLNVSFSVHDNDGSFFPSKYLQDQVYLNRLTLTKLTSKNVLPFDDNICLREPCQNYKRCTSVLTFDSSAPFISSSVMIFRPIYPVYRLKCECPIGFTNDETCTDEVDLCYSSPCLNSGECVSKEGGYTCKCKRGFAGVHCEINLNKGQCVEHPEICRNGGKCLDTSSDSFSCSCFGVLGISNPSEETTSLCALRSRQFRRGNFLTLPGISNQWHFTLSLSFSTIHADGLLFYNGRLNHEHDFMTLELVGGQAQLNFSTGQSWTVVDPYVSGGLNDGQWHTVHIQYFNEPKPGPLPYGVLNRAGPSSTKIAVVTVDPESCDYMVAANWNSTFGSYSCSKQVKQTGAKNSLDLTSPLLLGGVPDLPEKYQVQSKSFDGCLRDLTIDGQLIDLGQYVANNGSKAGCSPMKSQCDSQVCNSGTCKPMWSNFRCLCNDDRTGRRCEHLSQFVAQLDGKGCVTYNNVREIPTFLLPWQQVVSFRTFQTDAIVMHIGIGDNSPIQIDVKLVGGHVFYVIKTRSKMNKQLPLMQTSVNDGQWHELAADWKVSPTSGQVHVAVYLDGSLEQAHIEFSRTQLQQLKISAVHVGGRYYQNRVLQPFKGCFQNLRLGSPPMHIIQSNSFTPKGGAQLTHGCSDPEKCTSSRCPTHSRCMSEWQRPKCVCNKGYVGKTCTSICDLDVCHNNGICQLNPDSQSGYICNCPRGFSGPACEQEHTEKCPTGWYGSSLCAPCNCSTSKNFDSNCDVKTGACSCKKHHYYVSELDICLPCKCYHLGSEDLQCNENTGQCRCREGISGRQCSKCTYKFSEITKAGCQVLDKACPRSLHSDIWWPQTRLNVRRPMLCPYGSVGTAARMCDAEHSWLEPDLSNCTSTDFHKFAVVLNKMSVNQTQLNTRRSIQLSSELDKATAANTVMYEKDVVSSYQIIRELLDYQSKQSDFGLATASDSSFTGNLVHATSSLFNNNTLSYWPVATNKSSTGLSEANLSAPLLVKSWEEYTSTLLENVNKIYYDSCIANSPNVYSAIKMVEPTGNDYVYGELDSNSDQQVVLVKLPKYLFKPSKYYQVQPVAAEKPAVAIITFKNLEKILPKKFEVDRTFRVPKQPMVNSILVTVQVYAENPADGAVDNSGPALVKRLDEPVDITFKLFNPKAIEPQCVYWNFTARGTGSIAGGWSQRGCTRTYLNSTHITCSCNHLTSFAVITDEEITSVLSLLPVRVTMVIAVSASLAFLFASIAASLFLPGVKSIRALINRNMAIAIFLTSFLYLIGIQQTSNIYLCMSIAVGLHFLLMSMFAWIFVDGVHLYRVLTEKRDINRGKMRVYYLLGWVLPAIITALSVGLEAKGYGNSLFCWISFDDLLIWSIVGPAILCCGVFFLLFFLSVQAYLSSKSTSMKREEILHELRSSFVLAPIIACTWAFALLAVNYNQALYCYVFSILCLIQSVLVFVFHCLLNREVKRAYQLYKERSFRKQGHNTTTQQLLRSSIGRTPDSSVRGGLPRFNNSTSESLSMNHITPQRRSPNFDSLDMSDSEASDGSYDGDDTASNSSMSLASSSGDDEVDMNTLQNIRNTRPQNNHVQHITPTGNGSSRTGQLSSSRVKFRSSRSDESLSNQSNETEF</sequence>
<dbReference type="FunFam" id="2.60.40.60:FF:000010">
    <property type="entry name" value="Cadherin EGF LAG seven-pass G-type receptor 3"/>
    <property type="match status" value="1"/>
</dbReference>
<dbReference type="Gene3D" id="2.60.40.60">
    <property type="entry name" value="Cadherins"/>
    <property type="match status" value="9"/>
</dbReference>
<dbReference type="Gene3D" id="1.20.1070.10">
    <property type="entry name" value="Rhodopsin 7-helix transmembrane proteins"/>
    <property type="match status" value="1"/>
</dbReference>
<feature type="compositionally biased region" description="Polar residues" evidence="23">
    <location>
        <begin position="2688"/>
        <end position="2706"/>
    </location>
</feature>
<dbReference type="GO" id="GO:0004930">
    <property type="term" value="F:G protein-coupled receptor activity"/>
    <property type="evidence" value="ECO:0007669"/>
    <property type="project" value="UniProtKB-KW"/>
</dbReference>
<organism evidence="33">
    <name type="scientific">Phallusia mammillata</name>
    <dbReference type="NCBI Taxonomy" id="59560"/>
    <lineage>
        <taxon>Eukaryota</taxon>
        <taxon>Metazoa</taxon>
        <taxon>Chordata</taxon>
        <taxon>Tunicata</taxon>
        <taxon>Ascidiacea</taxon>
        <taxon>Phlebobranchia</taxon>
        <taxon>Ascidiidae</taxon>
        <taxon>Phallusia</taxon>
    </lineage>
</organism>
<dbReference type="FunFam" id="2.60.40.60:FF:000011">
    <property type="entry name" value="Cadherin 1"/>
    <property type="match status" value="1"/>
</dbReference>
<feature type="signal peptide" evidence="25">
    <location>
        <begin position="1"/>
        <end position="20"/>
    </location>
</feature>
<feature type="transmembrane region" description="Helical" evidence="24">
    <location>
        <begin position="2575"/>
        <end position="2601"/>
    </location>
</feature>
<dbReference type="FunFam" id="2.60.40.60:FF:000038">
    <property type="entry name" value="Cadherin EGF LAG seven-pass G-type receptor 3"/>
    <property type="match status" value="1"/>
</dbReference>
<feature type="disulfide bond" evidence="22">
    <location>
        <begin position="1988"/>
        <end position="2005"/>
    </location>
</feature>
<keyword evidence="17" id="KW-0325">Glycoprotein</keyword>
<dbReference type="SMART" id="SM00179">
    <property type="entry name" value="EGF_CA"/>
    <property type="match status" value="4"/>
</dbReference>
<dbReference type="FunFam" id="2.10.25.10:FF:000391">
    <property type="entry name" value="Weary, isoform C"/>
    <property type="match status" value="1"/>
</dbReference>
<dbReference type="SUPFAM" id="SSF49899">
    <property type="entry name" value="Concanavalin A-like lectins/glucanases"/>
    <property type="match status" value="2"/>
</dbReference>
<dbReference type="InterPro" id="IPR036445">
    <property type="entry name" value="GPCR_2_extracell_dom_sf"/>
</dbReference>
<dbReference type="CDD" id="cd00055">
    <property type="entry name" value="EGF_Lam"/>
    <property type="match status" value="2"/>
</dbReference>
<feature type="domain" description="Cadherin" evidence="32">
    <location>
        <begin position="551"/>
        <end position="652"/>
    </location>
</feature>
<feature type="domain" description="Cadherin" evidence="32">
    <location>
        <begin position="966"/>
        <end position="1069"/>
    </location>
</feature>
<dbReference type="Gene3D" id="2.10.25.10">
    <property type="entry name" value="Laminin"/>
    <property type="match status" value="4"/>
</dbReference>
<dbReference type="InterPro" id="IPR015919">
    <property type="entry name" value="Cadherin-like_sf"/>
</dbReference>
<evidence type="ECO:0000259" key="31">
    <source>
        <dbReference type="PROSITE" id="PS50261"/>
    </source>
</evidence>
<feature type="disulfide bond" evidence="22">
    <location>
        <begin position="2007"/>
        <end position="2016"/>
    </location>
</feature>
<evidence type="ECO:0000256" key="23">
    <source>
        <dbReference type="SAM" id="MobiDB-lite"/>
    </source>
</evidence>
<feature type="disulfide bond" evidence="21">
    <location>
        <begin position="1634"/>
        <end position="1644"/>
    </location>
</feature>
<keyword evidence="16 33" id="KW-0675">Receptor</keyword>
<dbReference type="FunFam" id="2.60.40.60:FF:000092">
    <property type="entry name" value="Protocadherin 8"/>
    <property type="match status" value="1"/>
</dbReference>
<keyword evidence="9 25" id="KW-0732">Signal</keyword>
<evidence type="ECO:0000256" key="14">
    <source>
        <dbReference type="ARBA" id="ARBA00023136"/>
    </source>
</evidence>
<feature type="disulfide bond" evidence="21">
    <location>
        <begin position="1355"/>
        <end position="1364"/>
    </location>
</feature>
<dbReference type="PROSITE" id="PS50027">
    <property type="entry name" value="EGF_LAM_2"/>
    <property type="match status" value="1"/>
</dbReference>
<reference evidence="33" key="1">
    <citation type="submission" date="2020-04" db="EMBL/GenBank/DDBJ databases">
        <authorList>
            <person name="Neveu A P."/>
        </authorList>
    </citation>
    <scope>NUCLEOTIDE SEQUENCE</scope>
    <source>
        <tissue evidence="33">Whole embryo</tissue>
    </source>
</reference>
<feature type="domain" description="Cadherin" evidence="32">
    <location>
        <begin position="860"/>
        <end position="965"/>
    </location>
</feature>
<keyword evidence="10" id="KW-0677">Repeat</keyword>
<feature type="disulfide bond" evidence="21">
    <location>
        <begin position="1919"/>
        <end position="1928"/>
    </location>
</feature>
<dbReference type="InterPro" id="IPR017981">
    <property type="entry name" value="GPCR_2-like_7TM"/>
</dbReference>
<feature type="compositionally biased region" description="Polar residues" evidence="23">
    <location>
        <begin position="2823"/>
        <end position="2833"/>
    </location>
</feature>
<feature type="domain" description="EGF-like" evidence="27">
    <location>
        <begin position="1369"/>
        <end position="1408"/>
    </location>
</feature>
<keyword evidence="12 24" id="KW-1133">Transmembrane helix</keyword>
<evidence type="ECO:0000256" key="9">
    <source>
        <dbReference type="ARBA" id="ARBA00022729"/>
    </source>
</evidence>
<evidence type="ECO:0000256" key="13">
    <source>
        <dbReference type="ARBA" id="ARBA00023040"/>
    </source>
</evidence>
<keyword evidence="7 21" id="KW-0245">EGF-like domain</keyword>
<dbReference type="Pfam" id="PF00028">
    <property type="entry name" value="Cadherin"/>
    <property type="match status" value="8"/>
</dbReference>
<keyword evidence="14 24" id="KW-0472">Membrane</keyword>
<dbReference type="InterPro" id="IPR000203">
    <property type="entry name" value="GPS"/>
</dbReference>
<dbReference type="Pfam" id="PF16489">
    <property type="entry name" value="GAIN"/>
    <property type="match status" value="1"/>
</dbReference>
<comment type="function">
    <text evidence="1">Receptor that may have an important role in cell/cell signaling during nervous system formation.</text>
</comment>
<dbReference type="PROSITE" id="PS50026">
    <property type="entry name" value="EGF_3"/>
    <property type="match status" value="4"/>
</dbReference>
<evidence type="ECO:0000256" key="7">
    <source>
        <dbReference type="ARBA" id="ARBA00022536"/>
    </source>
</evidence>
<evidence type="ECO:0000256" key="5">
    <source>
        <dbReference type="ARBA" id="ARBA00022473"/>
    </source>
</evidence>
<dbReference type="PROSITE" id="PS50025">
    <property type="entry name" value="LAM_G_DOMAIN"/>
    <property type="match status" value="2"/>
</dbReference>
<evidence type="ECO:0000256" key="20">
    <source>
        <dbReference type="PROSITE-ProRule" id="PRU00043"/>
    </source>
</evidence>
<dbReference type="CDD" id="cd11304">
    <property type="entry name" value="Cadherin_repeat"/>
    <property type="match status" value="9"/>
</dbReference>
<dbReference type="PROSITE" id="PS50227">
    <property type="entry name" value="G_PROTEIN_RECEP_F2_3"/>
    <property type="match status" value="1"/>
</dbReference>
<evidence type="ECO:0000256" key="17">
    <source>
        <dbReference type="ARBA" id="ARBA00023180"/>
    </source>
</evidence>
<dbReference type="PROSITE" id="PS50221">
    <property type="entry name" value="GAIN_B"/>
    <property type="match status" value="1"/>
</dbReference>
<evidence type="ECO:0000256" key="21">
    <source>
        <dbReference type="PROSITE-ProRule" id="PRU00076"/>
    </source>
</evidence>
<gene>
    <name evidence="33" type="primary">Celsr2-001</name>
</gene>
<dbReference type="CDD" id="cd00110">
    <property type="entry name" value="LamG"/>
    <property type="match status" value="2"/>
</dbReference>
<dbReference type="Pfam" id="PF01825">
    <property type="entry name" value="GPS"/>
    <property type="match status" value="1"/>
</dbReference>
<feature type="domain" description="Cadherin" evidence="32">
    <location>
        <begin position="1092"/>
        <end position="1192"/>
    </location>
</feature>
<dbReference type="FunFam" id="2.60.40.60:FF:000400">
    <property type="entry name" value="cadherin EGF LAG seven-pass G-type receptor 2 isoform X2"/>
    <property type="match status" value="1"/>
</dbReference>
<feature type="domain" description="G-protein coupled receptors family 2 profile 2" evidence="31">
    <location>
        <begin position="2431"/>
        <end position="2668"/>
    </location>
</feature>
<dbReference type="SMART" id="SM00008">
    <property type="entry name" value="HormR"/>
    <property type="match status" value="1"/>
</dbReference>
<dbReference type="SMART" id="SM00180">
    <property type="entry name" value="EGF_Lam"/>
    <property type="match status" value="1"/>
</dbReference>
<keyword evidence="13" id="KW-0297">G-protein coupled receptor</keyword>
<evidence type="ECO:0000259" key="30">
    <source>
        <dbReference type="PROSITE" id="PS50227"/>
    </source>
</evidence>
<evidence type="ECO:0000259" key="27">
    <source>
        <dbReference type="PROSITE" id="PS50026"/>
    </source>
</evidence>
<evidence type="ECO:0000256" key="4">
    <source>
        <dbReference type="ARBA" id="ARBA00010933"/>
    </source>
</evidence>
<keyword evidence="6" id="KW-1003">Cell membrane</keyword>
<evidence type="ECO:0000259" key="29">
    <source>
        <dbReference type="PROSITE" id="PS50221"/>
    </source>
</evidence>
<evidence type="ECO:0000256" key="16">
    <source>
        <dbReference type="ARBA" id="ARBA00023170"/>
    </source>
</evidence>
<dbReference type="InterPro" id="IPR057244">
    <property type="entry name" value="GAIN_B"/>
</dbReference>
<evidence type="ECO:0000256" key="3">
    <source>
        <dbReference type="ARBA" id="ARBA00004651"/>
    </source>
</evidence>
<feature type="domain" description="GAIN-B" evidence="29">
    <location>
        <begin position="2235"/>
        <end position="2424"/>
    </location>
</feature>
<feature type="domain" description="EGF-like" evidence="27">
    <location>
        <begin position="1329"/>
        <end position="1365"/>
    </location>
</feature>
<dbReference type="PROSITE" id="PS01186">
    <property type="entry name" value="EGF_2"/>
    <property type="match status" value="2"/>
</dbReference>
<feature type="transmembrane region" description="Helical" evidence="24">
    <location>
        <begin position="2465"/>
        <end position="2484"/>
    </location>
</feature>
<dbReference type="SUPFAM" id="SSF49313">
    <property type="entry name" value="Cadherin-like"/>
    <property type="match status" value="9"/>
</dbReference>
<evidence type="ECO:0000256" key="8">
    <source>
        <dbReference type="ARBA" id="ARBA00022692"/>
    </source>
</evidence>
<dbReference type="Pfam" id="PF00053">
    <property type="entry name" value="EGF_laminin"/>
    <property type="match status" value="1"/>
</dbReference>
<dbReference type="GO" id="GO:0007156">
    <property type="term" value="P:homophilic cell adhesion via plasma membrane adhesion molecules"/>
    <property type="evidence" value="ECO:0007669"/>
    <property type="project" value="InterPro"/>
</dbReference>
<dbReference type="InterPro" id="IPR056286">
    <property type="entry name" value="Cadherin_CELSR1-3_9th"/>
</dbReference>
<feature type="transmembrane region" description="Helical" evidence="24">
    <location>
        <begin position="2433"/>
        <end position="2456"/>
    </location>
</feature>
<dbReference type="PROSITE" id="PS01248">
    <property type="entry name" value="EGF_LAM_1"/>
    <property type="match status" value="1"/>
</dbReference>
<feature type="domain" description="Cadherin" evidence="32">
    <location>
        <begin position="757"/>
        <end position="859"/>
    </location>
</feature>
<evidence type="ECO:0000256" key="10">
    <source>
        <dbReference type="ARBA" id="ARBA00022737"/>
    </source>
</evidence>
<dbReference type="GO" id="GO:0007166">
    <property type="term" value="P:cell surface receptor signaling pathway"/>
    <property type="evidence" value="ECO:0007669"/>
    <property type="project" value="InterPro"/>
</dbReference>
<feature type="domain" description="G-protein coupled receptors family 2 profile 1" evidence="30">
    <location>
        <begin position="2018"/>
        <end position="2091"/>
    </location>
</feature>
<dbReference type="FunFam" id="2.60.40.60:FF:000013">
    <property type="entry name" value="Cadherin EGF LAG seven-pass G-type receptor"/>
    <property type="match status" value="2"/>
</dbReference>
<feature type="domain" description="Laminin G" evidence="26">
    <location>
        <begin position="1417"/>
        <end position="1627"/>
    </location>
</feature>
<feature type="region of interest" description="Disordered" evidence="23">
    <location>
        <begin position="2688"/>
        <end position="2833"/>
    </location>
</feature>
<dbReference type="InterPro" id="IPR000832">
    <property type="entry name" value="GPCR_2_secretin-like"/>
</dbReference>
<dbReference type="InterPro" id="IPR000742">
    <property type="entry name" value="EGF"/>
</dbReference>
<dbReference type="Pfam" id="PF02210">
    <property type="entry name" value="Laminin_G_2"/>
    <property type="match status" value="2"/>
</dbReference>
<dbReference type="GO" id="GO:0005509">
    <property type="term" value="F:calcium ion binding"/>
    <property type="evidence" value="ECO:0007669"/>
    <property type="project" value="UniProtKB-UniRule"/>
</dbReference>
<accession>A0A6F9D8D9</accession>
<feature type="domain" description="Laminin G" evidence="26">
    <location>
        <begin position="1669"/>
        <end position="1853"/>
    </location>
</feature>
<feature type="domain" description="Cadherin" evidence="32">
    <location>
        <begin position="339"/>
        <end position="443"/>
    </location>
</feature>
<dbReference type="Pfam" id="PF00002">
    <property type="entry name" value="7tm_2"/>
    <property type="match status" value="1"/>
</dbReference>
<dbReference type="PROSITE" id="PS50261">
    <property type="entry name" value="G_PROTEIN_RECEP_F2_4"/>
    <property type="match status" value="1"/>
</dbReference>
<evidence type="ECO:0000256" key="12">
    <source>
        <dbReference type="ARBA" id="ARBA00022989"/>
    </source>
</evidence>
<dbReference type="InterPro" id="IPR046338">
    <property type="entry name" value="GAIN_dom_sf"/>
</dbReference>
<dbReference type="Pfam" id="PF00008">
    <property type="entry name" value="EGF"/>
    <property type="match status" value="2"/>
</dbReference>
<feature type="transmembrane region" description="Helical" evidence="24">
    <location>
        <begin position="2490"/>
        <end position="2514"/>
    </location>
</feature>
<feature type="compositionally biased region" description="Polar residues" evidence="23">
    <location>
        <begin position="2777"/>
        <end position="2808"/>
    </location>
</feature>
<dbReference type="InterPro" id="IPR013320">
    <property type="entry name" value="ConA-like_dom_sf"/>
</dbReference>
<feature type="disulfide bond" evidence="21">
    <location>
        <begin position="1655"/>
        <end position="1664"/>
    </location>
</feature>
<feature type="domain" description="EGF-like" evidence="27">
    <location>
        <begin position="1891"/>
        <end position="1929"/>
    </location>
</feature>
<evidence type="ECO:0000256" key="11">
    <source>
        <dbReference type="ARBA" id="ARBA00022837"/>
    </source>
</evidence>
<dbReference type="SMART" id="SM00181">
    <property type="entry name" value="EGF"/>
    <property type="match status" value="7"/>
</dbReference>
<dbReference type="Gene3D" id="2.60.220.50">
    <property type="match status" value="1"/>
</dbReference>
<proteinExistence type="evidence at transcript level"/>
<evidence type="ECO:0000259" key="32">
    <source>
        <dbReference type="PROSITE" id="PS50268"/>
    </source>
</evidence>
<dbReference type="PANTHER" id="PTHR24026:SF51">
    <property type="entry name" value="PROTOCADHERIN-LIKE WING POLARITY PROTEIN STAN"/>
    <property type="match status" value="1"/>
</dbReference>
<protein>
    <submittedName>
        <fullName evidence="33">Cadherin EGF LAG seven-pass G-type receptor 2</fullName>
    </submittedName>
</protein>
<evidence type="ECO:0000256" key="6">
    <source>
        <dbReference type="ARBA" id="ARBA00022475"/>
    </source>
</evidence>
<comment type="similarity">
    <text evidence="4">Belongs to the G-protein coupled receptor 2 family. LN-TM7 subfamily.</text>
</comment>
<feature type="compositionally biased region" description="Polar residues" evidence="23">
    <location>
        <begin position="2715"/>
        <end position="2737"/>
    </location>
</feature>
<evidence type="ECO:0000256" key="18">
    <source>
        <dbReference type="ARBA" id="ARBA00023224"/>
    </source>
</evidence>
<feature type="domain" description="Cadherin" evidence="32">
    <location>
        <begin position="233"/>
        <end position="337"/>
    </location>
</feature>
<dbReference type="InterPro" id="IPR032471">
    <property type="entry name" value="AGRL2-4_GAIN_subdom_A"/>
</dbReference>
<feature type="domain" description="Laminin EGF-like" evidence="28">
    <location>
        <begin position="1986"/>
        <end position="2033"/>
    </location>
</feature>
<feature type="transmembrane region" description="Helical" evidence="24">
    <location>
        <begin position="2621"/>
        <end position="2641"/>
    </location>
</feature>
<dbReference type="PROSITE" id="PS50268">
    <property type="entry name" value="CADHERIN_2"/>
    <property type="match status" value="9"/>
</dbReference>
<dbReference type="PROSITE" id="PS00232">
    <property type="entry name" value="CADHERIN_1"/>
    <property type="match status" value="4"/>
</dbReference>
<dbReference type="PANTHER" id="PTHR24026">
    <property type="entry name" value="FAT ATYPICAL CADHERIN-RELATED"/>
    <property type="match status" value="1"/>
</dbReference>
<dbReference type="SMART" id="SM00282">
    <property type="entry name" value="LamG"/>
    <property type="match status" value="2"/>
</dbReference>
<dbReference type="SMART" id="SM00303">
    <property type="entry name" value="GPS"/>
    <property type="match status" value="1"/>
</dbReference>
<dbReference type="InterPro" id="IPR001881">
    <property type="entry name" value="EGF-like_Ca-bd_dom"/>
</dbReference>
<feature type="domain" description="Cadherin" evidence="32">
    <location>
        <begin position="444"/>
        <end position="550"/>
    </location>
</feature>
<dbReference type="PROSITE" id="PS00022">
    <property type="entry name" value="EGF_1"/>
    <property type="match status" value="3"/>
</dbReference>
<dbReference type="Pfam" id="PF23592">
    <property type="entry name" value="Cadherin_CELSR2_9th"/>
    <property type="match status" value="1"/>
</dbReference>
<feature type="disulfide bond" evidence="22">
    <location>
        <begin position="1986"/>
        <end position="1998"/>
    </location>
</feature>
<feature type="transmembrane region" description="Helical" evidence="24">
    <location>
        <begin position="2647"/>
        <end position="2667"/>
    </location>
</feature>
<evidence type="ECO:0000313" key="33">
    <source>
        <dbReference type="EMBL" id="CAB3229665.1"/>
    </source>
</evidence>
<evidence type="ECO:0000256" key="19">
    <source>
        <dbReference type="ARBA" id="ARBA00023292"/>
    </source>
</evidence>
<dbReference type="Gene3D" id="4.10.1240.10">
    <property type="entry name" value="GPCR, family 2, extracellular hormone receptor domain"/>
    <property type="match status" value="1"/>
</dbReference>
<evidence type="ECO:0000256" key="2">
    <source>
        <dbReference type="ARBA" id="ARBA00004251"/>
    </source>
</evidence>
<dbReference type="PRINTS" id="PR00205">
    <property type="entry name" value="CADHERIN"/>
</dbReference>
<dbReference type="InterPro" id="IPR001791">
    <property type="entry name" value="Laminin_G"/>
</dbReference>
<dbReference type="InterPro" id="IPR001879">
    <property type="entry name" value="GPCR_2_extracellular_dom"/>
</dbReference>